<sequence>MNEYLKAITGKDITAKDFRTWAGTVLAAMALSELESFDGAAQAKRNLRSAIEKVSARLGNTPTICRKCYIHPEVLNAYMDGNLVLEIKLQAESELRSAVENLKPEEAAVLALLRARLAKVAEQPKSADPNVLSGKREAVHNHGPRAMPKIESKGGDACKAFR</sequence>
<protein>
    <recommendedName>
        <fullName evidence="2">DNA topoisomerase I catalytic core eukaryotic-type domain-containing protein</fullName>
    </recommendedName>
</protein>
<dbReference type="SUPFAM" id="SSF56349">
    <property type="entry name" value="DNA breaking-rejoining enzymes"/>
    <property type="match status" value="1"/>
</dbReference>
<reference evidence="3 4" key="1">
    <citation type="submission" date="2014-03" db="EMBL/GenBank/DDBJ databases">
        <title>Bradyrhizobium valentinum sp. nov., isolated from effective nodules of Lupinus mariae-josephae, a lupine endemic of basic-lime soils in Eastern Spain.</title>
        <authorList>
            <person name="Duran D."/>
            <person name="Rey L."/>
            <person name="Navarro A."/>
            <person name="Busquets A."/>
            <person name="Imperial J."/>
            <person name="Ruiz-Argueso T."/>
        </authorList>
    </citation>
    <scope>NUCLEOTIDE SEQUENCE [LARGE SCALE GENOMIC DNA]</scope>
    <source>
        <strain evidence="3 4">LmjM3</strain>
    </source>
</reference>
<evidence type="ECO:0000313" key="3">
    <source>
        <dbReference type="EMBL" id="KRR06560.1"/>
    </source>
</evidence>
<accession>A0A0R3LN20</accession>
<dbReference type="Gene3D" id="1.10.132.120">
    <property type="match status" value="1"/>
</dbReference>
<comment type="caution">
    <text evidence="3">The sequence shown here is derived from an EMBL/GenBank/DDBJ whole genome shotgun (WGS) entry which is preliminary data.</text>
</comment>
<dbReference type="GO" id="GO:0003917">
    <property type="term" value="F:DNA topoisomerase type I (single strand cut, ATP-independent) activity"/>
    <property type="evidence" value="ECO:0007669"/>
    <property type="project" value="InterPro"/>
</dbReference>
<dbReference type="GO" id="GO:0006265">
    <property type="term" value="P:DNA topological change"/>
    <property type="evidence" value="ECO:0007669"/>
    <property type="project" value="InterPro"/>
</dbReference>
<dbReference type="GO" id="GO:0003677">
    <property type="term" value="F:DNA binding"/>
    <property type="evidence" value="ECO:0007669"/>
    <property type="project" value="InterPro"/>
</dbReference>
<dbReference type="Pfam" id="PF01028">
    <property type="entry name" value="Topoisom_I"/>
    <property type="match status" value="1"/>
</dbReference>
<dbReference type="Proteomes" id="UP000051913">
    <property type="component" value="Unassembled WGS sequence"/>
</dbReference>
<dbReference type="EMBL" id="LLXX01000106">
    <property type="protein sequence ID" value="KRR06560.1"/>
    <property type="molecule type" value="Genomic_DNA"/>
</dbReference>
<evidence type="ECO:0000259" key="2">
    <source>
        <dbReference type="Pfam" id="PF01028"/>
    </source>
</evidence>
<evidence type="ECO:0000313" key="4">
    <source>
        <dbReference type="Proteomes" id="UP000051913"/>
    </source>
</evidence>
<proteinExistence type="predicted"/>
<gene>
    <name evidence="3" type="ORF">CP49_26870</name>
</gene>
<dbReference type="InterPro" id="IPR013500">
    <property type="entry name" value="TopoI_cat_euk"/>
</dbReference>
<feature type="domain" description="DNA topoisomerase I catalytic core eukaryotic-type" evidence="2">
    <location>
        <begin position="1"/>
        <end position="80"/>
    </location>
</feature>
<name>A0A0R3LN20_9BRAD</name>
<dbReference type="AlphaFoldDB" id="A0A0R3LN20"/>
<organism evidence="3 4">
    <name type="scientific">Bradyrhizobium valentinum</name>
    <dbReference type="NCBI Taxonomy" id="1518501"/>
    <lineage>
        <taxon>Bacteria</taxon>
        <taxon>Pseudomonadati</taxon>
        <taxon>Pseudomonadota</taxon>
        <taxon>Alphaproteobacteria</taxon>
        <taxon>Hyphomicrobiales</taxon>
        <taxon>Nitrobacteraceae</taxon>
        <taxon>Bradyrhizobium</taxon>
    </lineage>
</organism>
<evidence type="ECO:0000256" key="1">
    <source>
        <dbReference type="SAM" id="MobiDB-lite"/>
    </source>
</evidence>
<feature type="region of interest" description="Disordered" evidence="1">
    <location>
        <begin position="142"/>
        <end position="162"/>
    </location>
</feature>
<dbReference type="InterPro" id="IPR011010">
    <property type="entry name" value="DNA_brk_join_enz"/>
</dbReference>
<keyword evidence="4" id="KW-1185">Reference proteome</keyword>